<dbReference type="PANTHER" id="PTHR34954">
    <property type="entry name" value="EXPRESSED PROTEIN"/>
    <property type="match status" value="1"/>
</dbReference>
<accession>A0A8J5KY97</accession>
<name>A0A8J5KY97_ZINOF</name>
<dbReference type="EMBL" id="JACMSC010000010">
    <property type="protein sequence ID" value="KAG6503753.1"/>
    <property type="molecule type" value="Genomic_DNA"/>
</dbReference>
<reference evidence="1 2" key="1">
    <citation type="submission" date="2020-08" db="EMBL/GenBank/DDBJ databases">
        <title>Plant Genome Project.</title>
        <authorList>
            <person name="Zhang R.-G."/>
        </authorList>
    </citation>
    <scope>NUCLEOTIDE SEQUENCE [LARGE SCALE GENOMIC DNA]</scope>
    <source>
        <tissue evidence="1">Rhizome</tissue>
    </source>
</reference>
<comment type="caution">
    <text evidence="1">The sequence shown here is derived from an EMBL/GenBank/DDBJ whole genome shotgun (WGS) entry which is preliminary data.</text>
</comment>
<sequence>MRSVQEIRGGKIEQQGQIAEKARERCRRPMANLRLAIDSAFWDLNVSSPQLIEGTAKAVPGEPSPLALATTARTIRPLQLSFLANALPLGLIPSLAPSTSKDVGSFAIQSFLFTPSADNWWMALVGQFRPKKLITNIKKEVELGLETFRHGDELEWSQLKRFAKHFVDKSLYAVGFFSQLSLTTDTSLLFNVENHGDKVGRRTKAMLLHKLENHDVTLEAAWPELFVDSKGSYWNVPTSISLDVSSLIPDSGLGYRFGLHKNDGQPQALNSPSSGIPLTLLPGLCAKAAFSYEKSIDLWRKPEKDSKARKSVEELDEYSYDVRLGEPHAAISGIVGGTCAAWFGGDKSTNATVGYQQDVSEAGQSVILNSKRRNRFSADMFGSLLYTLQLGEFKKDFIDLTRIDARFDIHSASSFVKDAAYLISDIVKGRVDREMNPLASPKFNLILQQQVAGPIVFRMDSRISLGCPSQKQLSRVEDVMFGLSYSFRLLQSGKILAWFSPTRKETMIELRLFEF</sequence>
<dbReference type="Proteomes" id="UP000734854">
    <property type="component" value="Unassembled WGS sequence"/>
</dbReference>
<evidence type="ECO:0000313" key="2">
    <source>
        <dbReference type="Proteomes" id="UP000734854"/>
    </source>
</evidence>
<keyword evidence="2" id="KW-1185">Reference proteome</keyword>
<dbReference type="AlphaFoldDB" id="A0A8J5KY97"/>
<proteinExistence type="predicted"/>
<dbReference type="PANTHER" id="PTHR34954:SF3">
    <property type="entry name" value="EXPRESSED PROTEIN"/>
    <property type="match status" value="1"/>
</dbReference>
<evidence type="ECO:0008006" key="3">
    <source>
        <dbReference type="Google" id="ProtNLM"/>
    </source>
</evidence>
<dbReference type="InterPro" id="IPR044160">
    <property type="entry name" value="TGD4-like"/>
</dbReference>
<dbReference type="GO" id="GO:0034196">
    <property type="term" value="P:acylglycerol transport"/>
    <property type="evidence" value="ECO:0007669"/>
    <property type="project" value="InterPro"/>
</dbReference>
<protein>
    <recommendedName>
        <fullName evidence="3">Protein TRIGALACTOSYLDIACYLGLYCEROL 4, chloroplastic</fullName>
    </recommendedName>
</protein>
<dbReference type="GO" id="GO:0070300">
    <property type="term" value="F:phosphatidic acid binding"/>
    <property type="evidence" value="ECO:0007669"/>
    <property type="project" value="InterPro"/>
</dbReference>
<evidence type="ECO:0000313" key="1">
    <source>
        <dbReference type="EMBL" id="KAG6503753.1"/>
    </source>
</evidence>
<dbReference type="GO" id="GO:0009941">
    <property type="term" value="C:chloroplast envelope"/>
    <property type="evidence" value="ECO:0007669"/>
    <property type="project" value="TreeGrafter"/>
</dbReference>
<organism evidence="1 2">
    <name type="scientific">Zingiber officinale</name>
    <name type="common">Ginger</name>
    <name type="synonym">Amomum zingiber</name>
    <dbReference type="NCBI Taxonomy" id="94328"/>
    <lineage>
        <taxon>Eukaryota</taxon>
        <taxon>Viridiplantae</taxon>
        <taxon>Streptophyta</taxon>
        <taxon>Embryophyta</taxon>
        <taxon>Tracheophyta</taxon>
        <taxon>Spermatophyta</taxon>
        <taxon>Magnoliopsida</taxon>
        <taxon>Liliopsida</taxon>
        <taxon>Zingiberales</taxon>
        <taxon>Zingiberaceae</taxon>
        <taxon>Zingiber</taxon>
    </lineage>
</organism>
<dbReference type="GO" id="GO:1990052">
    <property type="term" value="P:ER to chloroplast lipid transport"/>
    <property type="evidence" value="ECO:0007669"/>
    <property type="project" value="InterPro"/>
</dbReference>
<gene>
    <name evidence="1" type="ORF">ZIOFF_036077</name>
</gene>